<keyword evidence="3 6" id="KW-0687">Ribonucleoprotein</keyword>
<evidence type="ECO:0000256" key="2">
    <source>
        <dbReference type="ARBA" id="ARBA00022980"/>
    </source>
</evidence>
<dbReference type="PANTHER" id="PTHR11761:SF3">
    <property type="entry name" value="LARGE RIBOSOMAL SUBUNIT PROTEIN UL14M"/>
    <property type="match status" value="1"/>
</dbReference>
<dbReference type="EMBL" id="QEAQ01000139">
    <property type="protein sequence ID" value="TPX54788.1"/>
    <property type="molecule type" value="Genomic_DNA"/>
</dbReference>
<dbReference type="Pfam" id="PF00238">
    <property type="entry name" value="Ribosomal_L14"/>
    <property type="match status" value="1"/>
</dbReference>
<comment type="caution">
    <text evidence="7">The sequence shown here is derived from an EMBL/GenBank/DDBJ whole genome shotgun (WGS) entry which is preliminary data.</text>
</comment>
<keyword evidence="2 6" id="KW-0689">Ribosomal protein</keyword>
<evidence type="ECO:0000256" key="4">
    <source>
        <dbReference type="ARBA" id="ARBA00037226"/>
    </source>
</evidence>
<dbReference type="HAMAP" id="MF_01367">
    <property type="entry name" value="Ribosomal_uL14"/>
    <property type="match status" value="1"/>
</dbReference>
<dbReference type="Proteomes" id="UP000318582">
    <property type="component" value="Unassembled WGS sequence"/>
</dbReference>
<dbReference type="PANTHER" id="PTHR11761">
    <property type="entry name" value="50S/60S RIBOSOMAL PROTEIN L14/L23"/>
    <property type="match status" value="1"/>
</dbReference>
<evidence type="ECO:0000256" key="3">
    <source>
        <dbReference type="ARBA" id="ARBA00023274"/>
    </source>
</evidence>
<protein>
    <recommendedName>
        <fullName evidence="5">Large ribosomal subunit protein uL14m</fullName>
    </recommendedName>
</protein>
<comment type="similarity">
    <text evidence="1 6">Belongs to the universal ribosomal protein uL14 family.</text>
</comment>
<evidence type="ECO:0000256" key="1">
    <source>
        <dbReference type="ARBA" id="ARBA00010745"/>
    </source>
</evidence>
<comment type="function">
    <text evidence="4">Component of the mitochondrial ribosome (mitoribosome), a dedicated translation machinery responsible for the synthesis of mitochondrial genome-encoded proteins, including at least some of the essential transmembrane subunits of the mitochondrial respiratory chain. The mitoribosomes are attached to the mitochondrial inner membrane and translation products are cotranslationally integrated into the membrane.</text>
</comment>
<evidence type="ECO:0000256" key="6">
    <source>
        <dbReference type="RuleBase" id="RU003949"/>
    </source>
</evidence>
<keyword evidence="8" id="KW-1185">Reference proteome</keyword>
<proteinExistence type="inferred from homology"/>
<evidence type="ECO:0000313" key="7">
    <source>
        <dbReference type="EMBL" id="TPX54788.1"/>
    </source>
</evidence>
<dbReference type="GO" id="GO:0006412">
    <property type="term" value="P:translation"/>
    <property type="evidence" value="ECO:0007669"/>
    <property type="project" value="InterPro"/>
</dbReference>
<dbReference type="InterPro" id="IPR005745">
    <property type="entry name" value="Ribosomal_uL14_bac-type"/>
</dbReference>
<dbReference type="InterPro" id="IPR036853">
    <property type="entry name" value="Ribosomal_uL14_sf"/>
</dbReference>
<dbReference type="AlphaFoldDB" id="A0A507DV10"/>
<evidence type="ECO:0000313" key="8">
    <source>
        <dbReference type="Proteomes" id="UP000318582"/>
    </source>
</evidence>
<evidence type="ECO:0000256" key="5">
    <source>
        <dbReference type="ARBA" id="ARBA00040118"/>
    </source>
</evidence>
<dbReference type="NCBIfam" id="TIGR01067">
    <property type="entry name" value="rplN_bact"/>
    <property type="match status" value="1"/>
</dbReference>
<dbReference type="CDD" id="cd00337">
    <property type="entry name" value="Ribosomal_uL14"/>
    <property type="match status" value="1"/>
</dbReference>
<dbReference type="GO" id="GO:0005762">
    <property type="term" value="C:mitochondrial large ribosomal subunit"/>
    <property type="evidence" value="ECO:0007669"/>
    <property type="project" value="TreeGrafter"/>
</dbReference>
<dbReference type="InterPro" id="IPR000218">
    <property type="entry name" value="Ribosomal_uL14"/>
</dbReference>
<dbReference type="FunFam" id="2.40.150.20:FF:000005">
    <property type="entry name" value="50S ribosomal protein L14"/>
    <property type="match status" value="1"/>
</dbReference>
<reference evidence="7 8" key="1">
    <citation type="journal article" date="2019" name="Sci. Rep.">
        <title>Comparative genomics of chytrid fungi reveal insights into the obligate biotrophic and pathogenic lifestyle of Synchytrium endobioticum.</title>
        <authorList>
            <person name="van de Vossenberg B.T.L.H."/>
            <person name="Warris S."/>
            <person name="Nguyen H.D.T."/>
            <person name="van Gent-Pelzer M.P.E."/>
            <person name="Joly D.L."/>
            <person name="van de Geest H.C."/>
            <person name="Bonants P.J.M."/>
            <person name="Smith D.S."/>
            <person name="Levesque C.A."/>
            <person name="van der Lee T.A.J."/>
        </authorList>
    </citation>
    <scope>NUCLEOTIDE SEQUENCE [LARGE SCALE GENOMIC DNA]</scope>
    <source>
        <strain evidence="7 8">CBS 809.83</strain>
    </source>
</reference>
<organism evidence="7 8">
    <name type="scientific">Powellomyces hirtus</name>
    <dbReference type="NCBI Taxonomy" id="109895"/>
    <lineage>
        <taxon>Eukaryota</taxon>
        <taxon>Fungi</taxon>
        <taxon>Fungi incertae sedis</taxon>
        <taxon>Chytridiomycota</taxon>
        <taxon>Chytridiomycota incertae sedis</taxon>
        <taxon>Chytridiomycetes</taxon>
        <taxon>Spizellomycetales</taxon>
        <taxon>Powellomycetaceae</taxon>
        <taxon>Powellomyces</taxon>
    </lineage>
</organism>
<dbReference type="Gene3D" id="2.40.150.20">
    <property type="entry name" value="Ribosomal protein L14"/>
    <property type="match status" value="1"/>
</dbReference>
<dbReference type="GO" id="GO:0070180">
    <property type="term" value="F:large ribosomal subunit rRNA binding"/>
    <property type="evidence" value="ECO:0007669"/>
    <property type="project" value="TreeGrafter"/>
</dbReference>
<dbReference type="STRING" id="109895.A0A507DV10"/>
<sequence length="136" mass="14505">MIQLKSLCKVIDNSGALLVECINVLGGARHASLGDEIVCVVKKARPAVVETGPTSAAAAAAAVSKLKKGEVGRALVVRTRKEVRRLDGSYVRFDDNAVVMLNKQGQPLGNRVLGAVANECRQKRWSKIISMAPKVV</sequence>
<dbReference type="GO" id="GO:0003735">
    <property type="term" value="F:structural constituent of ribosome"/>
    <property type="evidence" value="ECO:0007669"/>
    <property type="project" value="InterPro"/>
</dbReference>
<dbReference type="SUPFAM" id="SSF50193">
    <property type="entry name" value="Ribosomal protein L14"/>
    <property type="match status" value="1"/>
</dbReference>
<accession>A0A507DV10</accession>
<gene>
    <name evidence="7" type="ORF">PhCBS80983_g05762</name>
</gene>
<name>A0A507DV10_9FUNG</name>
<dbReference type="SMART" id="SM01374">
    <property type="entry name" value="Ribosomal_L14"/>
    <property type="match status" value="1"/>
</dbReference>